<evidence type="ECO:0000313" key="8">
    <source>
        <dbReference type="EMBL" id="KAJ8917736.1"/>
    </source>
</evidence>
<keyword evidence="3" id="KW-0813">Transport</keyword>
<dbReference type="GO" id="GO:0005337">
    <property type="term" value="F:nucleoside transmembrane transporter activity"/>
    <property type="evidence" value="ECO:0007669"/>
    <property type="project" value="InterPro"/>
</dbReference>
<name>A0AAV8VV27_9CUCU</name>
<sequence length="406" mass="45717">MRKKLRDEDEEEEHANILYIILFYLLGTVCYIPHNFYVTANEYWMYKFRNPQIPFDDGNTKQKTDLQKQFTAYAGLAVHKMIIGGMVSMLLLFLSTLLFIFIDTDTWQSGFFIIALAVNFLLSACFGILMTSLFRLSNKFHRRCLAAQFAGQATCGILSAVMEIISLAAVSSVKGTAALYFTVASIAIAGIMVCYISIEKKSEEFSSKLKLVTEEQSQRIQKGKSAVNLNVLKRLLRHLALLILALFFCVGNSSILHPGLTSLIESYGKGSSTWSDTYFVPVCVFLIHNLFDFIGREASNYFPKLENIYVIGIISVIRLALFPLIIFCNLQPRNNLPVVFDDDSYFIIFFILFAVLGGYLMNVVIIVVPKYCEPNERTMGTVLVAVILIVFVPVFALLSSVFVNLI</sequence>
<dbReference type="AlphaFoldDB" id="A0AAV8VV27"/>
<dbReference type="PANTHER" id="PTHR10332:SF88">
    <property type="entry name" value="EQUILIBRATIVE NUCLEOSIDE TRANSPORTER 1, ISOFORM A"/>
    <property type="match status" value="1"/>
</dbReference>
<comment type="subcellular location">
    <subcellularLocation>
        <location evidence="1">Membrane</location>
        <topology evidence="1">Multi-pass membrane protein</topology>
    </subcellularLocation>
</comment>
<feature type="transmembrane region" description="Helical" evidence="7">
    <location>
        <begin position="239"/>
        <end position="257"/>
    </location>
</feature>
<reference evidence="8 9" key="1">
    <citation type="journal article" date="2023" name="Insect Mol. Biol.">
        <title>Genome sequencing provides insights into the evolution of gene families encoding plant cell wall-degrading enzymes in longhorned beetles.</title>
        <authorList>
            <person name="Shin N.R."/>
            <person name="Okamura Y."/>
            <person name="Kirsch R."/>
            <person name="Pauchet Y."/>
        </authorList>
    </citation>
    <scope>NUCLEOTIDE SEQUENCE [LARGE SCALE GENOMIC DNA]</scope>
    <source>
        <strain evidence="8">EAD_L_NR</strain>
    </source>
</reference>
<dbReference type="SUPFAM" id="SSF103473">
    <property type="entry name" value="MFS general substrate transporter"/>
    <property type="match status" value="1"/>
</dbReference>
<comment type="caution">
    <text evidence="8">The sequence shown here is derived from an EMBL/GenBank/DDBJ whole genome shotgun (WGS) entry which is preliminary data.</text>
</comment>
<feature type="transmembrane region" description="Helical" evidence="7">
    <location>
        <begin position="81"/>
        <end position="102"/>
    </location>
</feature>
<evidence type="ECO:0000256" key="4">
    <source>
        <dbReference type="ARBA" id="ARBA00022692"/>
    </source>
</evidence>
<dbReference type="InterPro" id="IPR036259">
    <property type="entry name" value="MFS_trans_sf"/>
</dbReference>
<dbReference type="GO" id="GO:0005886">
    <property type="term" value="C:plasma membrane"/>
    <property type="evidence" value="ECO:0007669"/>
    <property type="project" value="TreeGrafter"/>
</dbReference>
<gene>
    <name evidence="8" type="ORF">NQ315_005185</name>
</gene>
<evidence type="ECO:0000256" key="3">
    <source>
        <dbReference type="ARBA" id="ARBA00022448"/>
    </source>
</evidence>
<proteinExistence type="inferred from homology"/>
<protein>
    <recommendedName>
        <fullName evidence="10">Equilibrative nucleoside transporter 3</fullName>
    </recommendedName>
</protein>
<evidence type="ECO:0000313" key="9">
    <source>
        <dbReference type="Proteomes" id="UP001159042"/>
    </source>
</evidence>
<organism evidence="8 9">
    <name type="scientific">Exocentrus adspersus</name>
    <dbReference type="NCBI Taxonomy" id="1586481"/>
    <lineage>
        <taxon>Eukaryota</taxon>
        <taxon>Metazoa</taxon>
        <taxon>Ecdysozoa</taxon>
        <taxon>Arthropoda</taxon>
        <taxon>Hexapoda</taxon>
        <taxon>Insecta</taxon>
        <taxon>Pterygota</taxon>
        <taxon>Neoptera</taxon>
        <taxon>Endopterygota</taxon>
        <taxon>Coleoptera</taxon>
        <taxon>Polyphaga</taxon>
        <taxon>Cucujiformia</taxon>
        <taxon>Chrysomeloidea</taxon>
        <taxon>Cerambycidae</taxon>
        <taxon>Lamiinae</taxon>
        <taxon>Acanthocinini</taxon>
        <taxon>Exocentrus</taxon>
    </lineage>
</organism>
<feature type="transmembrane region" description="Helical" evidence="7">
    <location>
        <begin position="177"/>
        <end position="198"/>
    </location>
</feature>
<feature type="transmembrane region" description="Helical" evidence="7">
    <location>
        <begin position="277"/>
        <end position="295"/>
    </location>
</feature>
<evidence type="ECO:0000256" key="7">
    <source>
        <dbReference type="SAM" id="Phobius"/>
    </source>
</evidence>
<feature type="transmembrane region" description="Helical" evidence="7">
    <location>
        <begin position="346"/>
        <end position="368"/>
    </location>
</feature>
<dbReference type="InterPro" id="IPR002259">
    <property type="entry name" value="Eqnu_transpt"/>
</dbReference>
<dbReference type="EMBL" id="JANEYG010000031">
    <property type="protein sequence ID" value="KAJ8917736.1"/>
    <property type="molecule type" value="Genomic_DNA"/>
</dbReference>
<evidence type="ECO:0000256" key="2">
    <source>
        <dbReference type="ARBA" id="ARBA00007965"/>
    </source>
</evidence>
<keyword evidence="6 7" id="KW-0472">Membrane</keyword>
<feature type="transmembrane region" description="Helical" evidence="7">
    <location>
        <begin position="146"/>
        <end position="171"/>
    </location>
</feature>
<dbReference type="Proteomes" id="UP001159042">
    <property type="component" value="Unassembled WGS sequence"/>
</dbReference>
<comment type="similarity">
    <text evidence="2">Belongs to the SLC29A/ENT transporter (TC 2.A.57) family.</text>
</comment>
<keyword evidence="9" id="KW-1185">Reference proteome</keyword>
<feature type="transmembrane region" description="Helical" evidence="7">
    <location>
        <begin position="380"/>
        <end position="403"/>
    </location>
</feature>
<evidence type="ECO:0000256" key="5">
    <source>
        <dbReference type="ARBA" id="ARBA00022989"/>
    </source>
</evidence>
<evidence type="ECO:0000256" key="1">
    <source>
        <dbReference type="ARBA" id="ARBA00004141"/>
    </source>
</evidence>
<keyword evidence="4 7" id="KW-0812">Transmembrane</keyword>
<dbReference type="PANTHER" id="PTHR10332">
    <property type="entry name" value="EQUILIBRATIVE NUCLEOSIDE TRANSPORTER"/>
    <property type="match status" value="1"/>
</dbReference>
<evidence type="ECO:0008006" key="10">
    <source>
        <dbReference type="Google" id="ProtNLM"/>
    </source>
</evidence>
<feature type="transmembrane region" description="Helical" evidence="7">
    <location>
        <begin position="307"/>
        <end position="326"/>
    </location>
</feature>
<feature type="transmembrane region" description="Helical" evidence="7">
    <location>
        <begin position="108"/>
        <end position="134"/>
    </location>
</feature>
<dbReference type="Pfam" id="PF01733">
    <property type="entry name" value="Nucleoside_tran"/>
    <property type="match status" value="1"/>
</dbReference>
<accession>A0AAV8VV27</accession>
<evidence type="ECO:0000256" key="6">
    <source>
        <dbReference type="ARBA" id="ARBA00023136"/>
    </source>
</evidence>
<keyword evidence="5 7" id="KW-1133">Transmembrane helix</keyword>
<feature type="transmembrane region" description="Helical" evidence="7">
    <location>
        <begin position="17"/>
        <end position="38"/>
    </location>
</feature>